<feature type="transmembrane region" description="Helical" evidence="1">
    <location>
        <begin position="68"/>
        <end position="85"/>
    </location>
</feature>
<evidence type="ECO:0000256" key="1">
    <source>
        <dbReference type="SAM" id="Phobius"/>
    </source>
</evidence>
<keyword evidence="1" id="KW-0472">Membrane</keyword>
<dbReference type="PANTHER" id="PTHR36974">
    <property type="entry name" value="MEMBRANE PROTEIN-RELATED"/>
    <property type="match status" value="1"/>
</dbReference>
<keyword evidence="1" id="KW-1133">Transmembrane helix</keyword>
<name>A0A4R6U6P2_9BACI</name>
<evidence type="ECO:0000313" key="2">
    <source>
        <dbReference type="EMBL" id="TDQ38694.1"/>
    </source>
</evidence>
<feature type="transmembrane region" description="Helical" evidence="1">
    <location>
        <begin position="97"/>
        <end position="117"/>
    </location>
</feature>
<dbReference type="AlphaFoldDB" id="A0A4R6U6P2"/>
<dbReference type="Proteomes" id="UP000295632">
    <property type="component" value="Unassembled WGS sequence"/>
</dbReference>
<dbReference type="OrthoDB" id="327939at2"/>
<keyword evidence="1" id="KW-0812">Transmembrane</keyword>
<accession>A0A4R6U6P2</accession>
<reference evidence="2 3" key="1">
    <citation type="submission" date="2019-03" db="EMBL/GenBank/DDBJ databases">
        <title>Genomic Encyclopedia of Type Strains, Phase IV (KMG-IV): sequencing the most valuable type-strain genomes for metagenomic binning, comparative biology and taxonomic classification.</title>
        <authorList>
            <person name="Goeker M."/>
        </authorList>
    </citation>
    <scope>NUCLEOTIDE SEQUENCE [LARGE SCALE GENOMIC DNA]</scope>
    <source>
        <strain evidence="2 3">DSM 28697</strain>
    </source>
</reference>
<organism evidence="2 3">
    <name type="scientific">Aureibacillus halotolerans</name>
    <dbReference type="NCBI Taxonomy" id="1508390"/>
    <lineage>
        <taxon>Bacteria</taxon>
        <taxon>Bacillati</taxon>
        <taxon>Bacillota</taxon>
        <taxon>Bacilli</taxon>
        <taxon>Bacillales</taxon>
        <taxon>Bacillaceae</taxon>
        <taxon>Aureibacillus</taxon>
    </lineage>
</organism>
<dbReference type="PANTHER" id="PTHR36974:SF1">
    <property type="entry name" value="DOXX FAMILY MEMBRANE PROTEIN"/>
    <property type="match status" value="1"/>
</dbReference>
<protein>
    <submittedName>
        <fullName evidence="2">Putative membrane protein</fullName>
    </submittedName>
</protein>
<evidence type="ECO:0000313" key="3">
    <source>
        <dbReference type="Proteomes" id="UP000295632"/>
    </source>
</evidence>
<dbReference type="EMBL" id="SNYJ01000009">
    <property type="protein sequence ID" value="TDQ38694.1"/>
    <property type="molecule type" value="Genomic_DNA"/>
</dbReference>
<feature type="transmembrane region" description="Helical" evidence="1">
    <location>
        <begin position="37"/>
        <end position="56"/>
    </location>
</feature>
<comment type="caution">
    <text evidence="2">The sequence shown here is derived from an EMBL/GenBank/DDBJ whole genome shotgun (WGS) entry which is preliminary data.</text>
</comment>
<dbReference type="RefSeq" id="WP_133580748.1">
    <property type="nucleotide sequence ID" value="NZ_SNYJ01000009.1"/>
</dbReference>
<proteinExistence type="predicted"/>
<keyword evidence="3" id="KW-1185">Reference proteome</keyword>
<gene>
    <name evidence="2" type="ORF">EV213_10963</name>
</gene>
<sequence length="126" mass="14179">MRSFVRGVYSLFLIVAGVAHFFKEASFRKIVPPVLPFRKAIVLISGVIEVLFGVLLWVKKAQQLTGKLIALFMVLIFPANIYMAVKKVPVQGKQVPPLLLWARLPLQIPLVLGALWLRKSDKEKNS</sequence>